<comment type="catalytic activity">
    <reaction evidence="5">
        <text>2 reduced [2Fe-2S]-[ferredoxin] + NADP(+) + H(+) = 2 oxidized [2Fe-2S]-[ferredoxin] + NADPH</text>
        <dbReference type="Rhea" id="RHEA:20125"/>
        <dbReference type="Rhea" id="RHEA-COMP:10000"/>
        <dbReference type="Rhea" id="RHEA-COMP:10001"/>
        <dbReference type="ChEBI" id="CHEBI:15378"/>
        <dbReference type="ChEBI" id="CHEBI:33737"/>
        <dbReference type="ChEBI" id="CHEBI:33738"/>
        <dbReference type="ChEBI" id="CHEBI:57783"/>
        <dbReference type="ChEBI" id="CHEBI:58349"/>
        <dbReference type="EC" id="1.18.1.2"/>
    </reaction>
</comment>
<accession>A0ABQ2RNH4</accession>
<evidence type="ECO:0000256" key="4">
    <source>
        <dbReference type="ARBA" id="ARBA00023002"/>
    </source>
</evidence>
<sequence length="336" mass="34893">MSVPSPTFPPERDADVLVIGAGPAGLHAAFYAAWRGLNVTLLDARHEPGGQLSALYPDRRVYDVPGLPAARAADVIAGLVRQLDGLNVQLHLHTLAHTLEPDGDGWRVGATTPDGPRSYRAGAVILAAGLGALLPRDARVPGADTHPDVRTDVPDAAALAGRRVLIVGGVPQATRAALDLARGGAQVTLTHRRAGFRGSPADLDTLEDAGRSGLLTLLAPAVLTTLTPTGAVLTVDGHPRDVKADTVLILNGYLPDLSPLQSWPLDWQGEYVPDGVGGRTALSGVFVAGDLAASGQDFKLISVGLAQAAVAANHAAHHVRPDLRVRPGHSSEKRLS</sequence>
<reference evidence="8" key="1">
    <citation type="journal article" date="2019" name="Int. J. Syst. Evol. Microbiol.">
        <title>The Global Catalogue of Microorganisms (GCM) 10K type strain sequencing project: providing services to taxonomists for standard genome sequencing and annotation.</title>
        <authorList>
            <consortium name="The Broad Institute Genomics Platform"/>
            <consortium name="The Broad Institute Genome Sequencing Center for Infectious Disease"/>
            <person name="Wu L."/>
            <person name="Ma J."/>
        </authorList>
    </citation>
    <scope>NUCLEOTIDE SEQUENCE [LARGE SCALE GENOMIC DNA]</scope>
    <source>
        <strain evidence="8">JCM 31404</strain>
    </source>
</reference>
<comment type="similarity">
    <text evidence="5">Belongs to the ferredoxin--NADP reductase type 2 family.</text>
</comment>
<comment type="caution">
    <text evidence="7">The sequence shown here is derived from an EMBL/GenBank/DDBJ whole genome shotgun (WGS) entry which is preliminary data.</text>
</comment>
<keyword evidence="3 5" id="KW-0521">NADP</keyword>
<organism evidence="7 8">
    <name type="scientific">Deinococcus seoulensis</name>
    <dbReference type="NCBI Taxonomy" id="1837379"/>
    <lineage>
        <taxon>Bacteria</taxon>
        <taxon>Thermotogati</taxon>
        <taxon>Deinococcota</taxon>
        <taxon>Deinococci</taxon>
        <taxon>Deinococcales</taxon>
        <taxon>Deinococcaceae</taxon>
        <taxon>Deinococcus</taxon>
    </lineage>
</organism>
<evidence type="ECO:0000256" key="1">
    <source>
        <dbReference type="ARBA" id="ARBA00022630"/>
    </source>
</evidence>
<gene>
    <name evidence="7" type="ORF">GCM10008959_04500</name>
</gene>
<dbReference type="InterPro" id="IPR023753">
    <property type="entry name" value="FAD/NAD-binding_dom"/>
</dbReference>
<dbReference type="EMBL" id="BMQM01000002">
    <property type="protein sequence ID" value="GGR46593.1"/>
    <property type="molecule type" value="Genomic_DNA"/>
</dbReference>
<dbReference type="EC" id="1.18.1.2" evidence="5"/>
<feature type="domain" description="FAD/NAD(P)-binding" evidence="6">
    <location>
        <begin position="15"/>
        <end position="313"/>
    </location>
</feature>
<dbReference type="InterPro" id="IPR036188">
    <property type="entry name" value="FAD/NAD-bd_sf"/>
</dbReference>
<feature type="binding site" evidence="5">
    <location>
        <position position="96"/>
    </location>
    <ligand>
        <name>FAD</name>
        <dbReference type="ChEBI" id="CHEBI:57692"/>
    </ligand>
</feature>
<feature type="binding site" evidence="5">
    <location>
        <position position="51"/>
    </location>
    <ligand>
        <name>FAD</name>
        <dbReference type="ChEBI" id="CHEBI:57692"/>
    </ligand>
</feature>
<comment type="cofactor">
    <cofactor evidence="5">
        <name>FAD</name>
        <dbReference type="ChEBI" id="CHEBI:57692"/>
    </cofactor>
    <text evidence="5">Binds 1 FAD per subunit.</text>
</comment>
<name>A0ABQ2RNH4_9DEIO</name>
<evidence type="ECO:0000313" key="8">
    <source>
        <dbReference type="Proteomes" id="UP000634308"/>
    </source>
</evidence>
<feature type="binding site" evidence="5">
    <location>
        <position position="290"/>
    </location>
    <ligand>
        <name>FAD</name>
        <dbReference type="ChEBI" id="CHEBI:57692"/>
    </ligand>
</feature>
<protein>
    <recommendedName>
        <fullName evidence="5">Ferredoxin--NADP reductase</fullName>
        <shortName evidence="5">FNR</shortName>
        <shortName evidence="5">Fd-NADP(+) reductase</shortName>
        <ecNumber evidence="5">1.18.1.2</ecNumber>
    </recommendedName>
</protein>
<dbReference type="InterPro" id="IPR022890">
    <property type="entry name" value="Fd--NADP_Rdtase_type_2"/>
</dbReference>
<dbReference type="HAMAP" id="MF_01685">
    <property type="entry name" value="FENR2"/>
    <property type="match status" value="1"/>
</dbReference>
<keyword evidence="2 5" id="KW-0274">FAD</keyword>
<keyword evidence="8" id="KW-1185">Reference proteome</keyword>
<comment type="subunit">
    <text evidence="5">Homodimer.</text>
</comment>
<dbReference type="InterPro" id="IPR050097">
    <property type="entry name" value="Ferredoxin-NADP_redctase_2"/>
</dbReference>
<comment type="caution">
    <text evidence="5">Lacks conserved residue(s) required for the propagation of feature annotation.</text>
</comment>
<evidence type="ECO:0000313" key="7">
    <source>
        <dbReference type="EMBL" id="GGR46593.1"/>
    </source>
</evidence>
<dbReference type="SUPFAM" id="SSF51905">
    <property type="entry name" value="FAD/NAD(P)-binding domain"/>
    <property type="match status" value="1"/>
</dbReference>
<keyword evidence="4 5" id="KW-0560">Oxidoreductase</keyword>
<feature type="binding site" evidence="5">
    <location>
        <position position="43"/>
    </location>
    <ligand>
        <name>FAD</name>
        <dbReference type="ChEBI" id="CHEBI:57692"/>
    </ligand>
</feature>
<dbReference type="Proteomes" id="UP000634308">
    <property type="component" value="Unassembled WGS sequence"/>
</dbReference>
<evidence type="ECO:0000259" key="6">
    <source>
        <dbReference type="Pfam" id="PF07992"/>
    </source>
</evidence>
<feature type="binding site" evidence="5">
    <location>
        <position position="133"/>
    </location>
    <ligand>
        <name>FAD</name>
        <dbReference type="ChEBI" id="CHEBI:57692"/>
    </ligand>
</feature>
<evidence type="ECO:0000256" key="3">
    <source>
        <dbReference type="ARBA" id="ARBA00022857"/>
    </source>
</evidence>
<evidence type="ECO:0000256" key="2">
    <source>
        <dbReference type="ARBA" id="ARBA00022827"/>
    </source>
</evidence>
<dbReference type="Pfam" id="PF07992">
    <property type="entry name" value="Pyr_redox_2"/>
    <property type="match status" value="1"/>
</dbReference>
<dbReference type="PRINTS" id="PR00368">
    <property type="entry name" value="FADPNR"/>
</dbReference>
<proteinExistence type="inferred from homology"/>
<dbReference type="PRINTS" id="PR00469">
    <property type="entry name" value="PNDRDTASEII"/>
</dbReference>
<keyword evidence="1 5" id="KW-0285">Flavoprotein</keyword>
<feature type="binding site" evidence="5">
    <location>
        <position position="331"/>
    </location>
    <ligand>
        <name>FAD</name>
        <dbReference type="ChEBI" id="CHEBI:57692"/>
    </ligand>
</feature>
<feature type="binding site" evidence="5">
    <location>
        <position position="56"/>
    </location>
    <ligand>
        <name>FAD</name>
        <dbReference type="ChEBI" id="CHEBI:57692"/>
    </ligand>
</feature>
<dbReference type="RefSeq" id="WP_189063363.1">
    <property type="nucleotide sequence ID" value="NZ_BMQM01000002.1"/>
</dbReference>
<dbReference type="Gene3D" id="3.50.50.60">
    <property type="entry name" value="FAD/NAD(P)-binding domain"/>
    <property type="match status" value="2"/>
</dbReference>
<dbReference type="PANTHER" id="PTHR48105">
    <property type="entry name" value="THIOREDOXIN REDUCTASE 1-RELATED-RELATED"/>
    <property type="match status" value="1"/>
</dbReference>
<evidence type="ECO:0000256" key="5">
    <source>
        <dbReference type="HAMAP-Rule" id="MF_01685"/>
    </source>
</evidence>